<accession>A0A671YY78</accession>
<dbReference type="InterPro" id="IPR051284">
    <property type="entry name" value="ZnF_MYMT-QRICH1"/>
</dbReference>
<dbReference type="GeneTree" id="ENSGT00940000166582"/>
<evidence type="ECO:0000256" key="5">
    <source>
        <dbReference type="ARBA" id="ARBA00022771"/>
    </source>
</evidence>
<feature type="compositionally biased region" description="Polar residues" evidence="8">
    <location>
        <begin position="1031"/>
        <end position="1047"/>
    </location>
</feature>
<feature type="domain" description="TRASH" evidence="9">
    <location>
        <begin position="657"/>
        <end position="692"/>
    </location>
</feature>
<feature type="region of interest" description="Disordered" evidence="8">
    <location>
        <begin position="1354"/>
        <end position="1380"/>
    </location>
</feature>
<dbReference type="Proteomes" id="UP000472265">
    <property type="component" value="Chromosome 3"/>
</dbReference>
<feature type="region of interest" description="Disordered" evidence="8">
    <location>
        <begin position="130"/>
        <end position="165"/>
    </location>
</feature>
<feature type="compositionally biased region" description="Polar residues" evidence="8">
    <location>
        <begin position="722"/>
        <end position="744"/>
    </location>
</feature>
<feature type="region of interest" description="Disordered" evidence="8">
    <location>
        <begin position="997"/>
        <end position="1047"/>
    </location>
</feature>
<name>A0A671YY78_SPAAU</name>
<feature type="compositionally biased region" description="Basic and acidic residues" evidence="8">
    <location>
        <begin position="1354"/>
        <end position="1366"/>
    </location>
</feature>
<dbReference type="PANTHER" id="PTHR45736:SF5">
    <property type="entry name" value="ZINC FINGER MYM-TYPE PROTEIN 4"/>
    <property type="match status" value="1"/>
</dbReference>
<feature type="region of interest" description="Disordered" evidence="8">
    <location>
        <begin position="719"/>
        <end position="744"/>
    </location>
</feature>
<feature type="compositionally biased region" description="Basic and acidic residues" evidence="8">
    <location>
        <begin position="880"/>
        <end position="901"/>
    </location>
</feature>
<dbReference type="Pfam" id="PF12012">
    <property type="entry name" value="DUF3504"/>
    <property type="match status" value="1"/>
</dbReference>
<evidence type="ECO:0000256" key="8">
    <source>
        <dbReference type="SAM" id="MobiDB-lite"/>
    </source>
</evidence>
<evidence type="ECO:0000256" key="4">
    <source>
        <dbReference type="ARBA" id="ARBA00022737"/>
    </source>
</evidence>
<dbReference type="PANTHER" id="PTHR45736">
    <property type="entry name" value="ZINC FINGER MYM-TYPE PROTEIN"/>
    <property type="match status" value="1"/>
</dbReference>
<feature type="region of interest" description="Disordered" evidence="8">
    <location>
        <begin position="879"/>
        <end position="922"/>
    </location>
</feature>
<reference evidence="10" key="1">
    <citation type="submission" date="2021-04" db="EMBL/GenBank/DDBJ databases">
        <authorList>
            <consortium name="Wellcome Sanger Institute Data Sharing"/>
        </authorList>
    </citation>
    <scope>NUCLEOTIDE SEQUENCE [LARGE SCALE GENOMIC DNA]</scope>
</reference>
<dbReference type="Pfam" id="PF06467">
    <property type="entry name" value="zf-FCS"/>
    <property type="match status" value="3"/>
</dbReference>
<organism evidence="10 11">
    <name type="scientific">Sparus aurata</name>
    <name type="common">Gilthead sea bream</name>
    <dbReference type="NCBI Taxonomy" id="8175"/>
    <lineage>
        <taxon>Eukaryota</taxon>
        <taxon>Metazoa</taxon>
        <taxon>Chordata</taxon>
        <taxon>Craniata</taxon>
        <taxon>Vertebrata</taxon>
        <taxon>Euteleostomi</taxon>
        <taxon>Actinopterygii</taxon>
        <taxon>Neopterygii</taxon>
        <taxon>Teleostei</taxon>
        <taxon>Neoteleostei</taxon>
        <taxon>Acanthomorphata</taxon>
        <taxon>Eupercaria</taxon>
        <taxon>Spariformes</taxon>
        <taxon>Sparidae</taxon>
        <taxon>Sparus</taxon>
    </lineage>
</organism>
<keyword evidence="6" id="KW-0862">Zinc</keyword>
<evidence type="ECO:0000313" key="11">
    <source>
        <dbReference type="Proteomes" id="UP000472265"/>
    </source>
</evidence>
<dbReference type="InterPro" id="IPR011017">
    <property type="entry name" value="TRASH_dom"/>
</dbReference>
<dbReference type="InterPro" id="IPR021893">
    <property type="entry name" value="ZMYM2-like_C"/>
</dbReference>
<sequence length="1380" mass="155100">MPKNSRALREQKRQAMRRVRAAESEEARAARRAKDAARMAKKRAQETPQMRAERLAVEAARIARKRANQRLQMRAERPAVEAAQIAKKRANRRLRRRVECPASKAVHIANMWATEVSEVRVERWAWDLEQEEETSADQDRLQVVTPPIKSSPSPPLVKVKDEPSDDEYEQALISSTSSASVKDEPNTREDLQIGSVFSVNSTSETQTLPVINPSSVYMYCSHCNKNLRKGQTAFQRKGSPALFCSTECLTTSLPAVKGNSKTCHNCQKLIFRPQDVILAPDGKGAMKDFCSQNCLTSFNYKRSTAAKKPTHPIPPPSLCSMCTRYCISKHEVILTGAVHKLCSDACFNRFRTVNNLSMAGCANCGSYCHNKPLMLKMDRSSKTLCNAECLAKYKEKTKTTLPCTMCRTTRLLAEMVDIKNSDESVNLFCSSSCVMAFKVQTVSASGARLCCDNCGKHTVPAYHLAMSDTSIRNFCTLPCVMAFQDKFKKSQKQVNVFTKLPVGSTQIQSVIPIRSQREPSKESKTLSCSLCCRSITFKPEVIQIKDKMVFVCSVDCSHEFKKTNFVTSLCEYCKMEKITKDAKRINNRDCFFCSDGCKLLFRHDLTKNWGKHCHSCVYCHSVSKKLVTAQYGGSTEEFCSEECRSKYTMLFCHVAKCDTCGRKGKLKQSLAMLGEVKHFCDLPCLLQFCSEKEATQGEVFKGTGEDTPVIANVISLAGTPPGKSSASERAAQQSTGSIFQSKNSGHISIQTDPVKPAPPPPGPKILKNKALLCRPLVQNKGVSCKTQTADCEVQTDISFPRVMIVPVPVPVYIPVPMNMYSQCTPKPVGLPVPLPVPMFLPVTMDSAERIVETIQEIKEKIPSDPFEAELILMAEMVAEQDEKNDTSQRPKEKVVVKETERQPAPAPPPDDHTSNYSDDLDTDDLASLLNTWEEASSDVGVRSPSQLYSGEKLNPIMDIPVAVSSEPFTEAPPPAPPPMDIEADVTVETLERMARLREHAERSPSPLPAVTRRRQAPRKAREKRGRKSQRASKTAEASSQKGSSNKALTALTEIPKLKSQYGVDAWKRWIQWRKTQPNLEKPRFGSRPMELKEDVLQCTTAELSYGLCCFITELKRPNGEPYSPDSLFYLCLGIQQYLFENGRVENIFMDRFYNKFSTEFTNMLRGFKPSITASGYIHSRVEEEFLWDCKQLGAYSPIVLLNTLLFFCCKYFGFTTVEQHRQLSFAHVMRCTKTNPNYTKTTFLRFYPPLAVNEGESDPEVPAKRRKEEDSKEDILEMMENTENPLRCPVRLYEFYLSKCSESVKQRTNLFYLHPERCCVPNSPLWFSSTPLDDSTMEAMLTRILTVRELHLKAGTDGGTERKPPEDPPFIPEDEDGDSD</sequence>
<evidence type="ECO:0000256" key="2">
    <source>
        <dbReference type="ARBA" id="ARBA00022553"/>
    </source>
</evidence>
<dbReference type="Pfam" id="PF24900">
    <property type="entry name" value="TRASH_ZMYM4"/>
    <property type="match status" value="1"/>
</dbReference>
<feature type="domain" description="TRASH" evidence="9">
    <location>
        <begin position="570"/>
        <end position="605"/>
    </location>
</feature>
<gene>
    <name evidence="10" type="primary">zmym4.1</name>
</gene>
<keyword evidence="1" id="KW-1017">Isopeptide bond</keyword>
<keyword evidence="5" id="KW-0863">Zinc-finger</keyword>
<dbReference type="InterPro" id="IPR010507">
    <property type="entry name" value="Znf_MYM"/>
</dbReference>
<evidence type="ECO:0000313" key="10">
    <source>
        <dbReference type="Ensembl" id="ENSSAUP00010066949.1"/>
    </source>
</evidence>
<dbReference type="GO" id="GO:0008270">
    <property type="term" value="F:zinc ion binding"/>
    <property type="evidence" value="ECO:0007669"/>
    <property type="project" value="UniProtKB-KW"/>
</dbReference>
<evidence type="ECO:0000256" key="1">
    <source>
        <dbReference type="ARBA" id="ARBA00022499"/>
    </source>
</evidence>
<feature type="domain" description="TRASH" evidence="9">
    <location>
        <begin position="263"/>
        <end position="302"/>
    </location>
</feature>
<keyword evidence="4" id="KW-0677">Repeat</keyword>
<dbReference type="Ensembl" id="ENSSAUT00010070091.1">
    <property type="protein sequence ID" value="ENSSAUP00010066949.1"/>
    <property type="gene ID" value="ENSSAUG00010026648.1"/>
</dbReference>
<reference evidence="10" key="2">
    <citation type="submission" date="2025-08" db="UniProtKB">
        <authorList>
            <consortium name="Ensembl"/>
        </authorList>
    </citation>
    <scope>IDENTIFICATION</scope>
</reference>
<feature type="domain" description="TRASH" evidence="9">
    <location>
        <begin position="361"/>
        <end position="397"/>
    </location>
</feature>
<feature type="domain" description="TRASH" evidence="9">
    <location>
        <begin position="403"/>
        <end position="441"/>
    </location>
</feature>
<feature type="domain" description="TRASH" evidence="9">
    <location>
        <begin position="451"/>
        <end position="487"/>
    </location>
</feature>
<evidence type="ECO:0000256" key="6">
    <source>
        <dbReference type="ARBA" id="ARBA00022833"/>
    </source>
</evidence>
<keyword evidence="7" id="KW-0832">Ubl conjugation</keyword>
<keyword evidence="3" id="KW-0479">Metal-binding</keyword>
<dbReference type="SMART" id="SM00746">
    <property type="entry name" value="TRASH"/>
    <property type="match status" value="10"/>
</dbReference>
<feature type="domain" description="TRASH" evidence="9">
    <location>
        <begin position="319"/>
        <end position="354"/>
    </location>
</feature>
<feature type="region of interest" description="Disordered" evidence="8">
    <location>
        <begin position="1"/>
        <end position="51"/>
    </location>
</feature>
<reference evidence="10" key="3">
    <citation type="submission" date="2025-09" db="UniProtKB">
        <authorList>
            <consortium name="Ensembl"/>
        </authorList>
    </citation>
    <scope>IDENTIFICATION</scope>
</reference>
<keyword evidence="11" id="KW-1185">Reference proteome</keyword>
<feature type="domain" description="TRASH" evidence="9">
    <location>
        <begin position="220"/>
        <end position="254"/>
    </location>
</feature>
<keyword evidence="2" id="KW-0597">Phosphoprotein</keyword>
<feature type="compositionally biased region" description="Basic and acidic residues" evidence="8">
    <location>
        <begin position="20"/>
        <end position="38"/>
    </location>
</feature>
<feature type="domain" description="TRASH" evidence="9">
    <location>
        <begin position="616"/>
        <end position="651"/>
    </location>
</feature>
<feature type="domain" description="TRASH" evidence="9">
    <location>
        <begin position="528"/>
        <end position="564"/>
    </location>
</feature>
<proteinExistence type="predicted"/>
<evidence type="ECO:0000259" key="9">
    <source>
        <dbReference type="SMART" id="SM00746"/>
    </source>
</evidence>
<evidence type="ECO:0000256" key="3">
    <source>
        <dbReference type="ARBA" id="ARBA00022723"/>
    </source>
</evidence>
<evidence type="ECO:0000256" key="7">
    <source>
        <dbReference type="ARBA" id="ARBA00022843"/>
    </source>
</evidence>
<dbReference type="SUPFAM" id="SSF57716">
    <property type="entry name" value="Glucocorticoid receptor-like (DNA-binding domain)"/>
    <property type="match status" value="1"/>
</dbReference>
<dbReference type="InterPro" id="IPR057926">
    <property type="entry name" value="QRICH1_dom"/>
</dbReference>
<feature type="compositionally biased region" description="Basic residues" evidence="8">
    <location>
        <begin position="1011"/>
        <end position="1030"/>
    </location>
</feature>
<dbReference type="Pfam" id="PF25561">
    <property type="entry name" value="QRICH1"/>
    <property type="match status" value="1"/>
</dbReference>
<protein>
    <recommendedName>
        <fullName evidence="9">TRASH domain-containing protein</fullName>
    </recommendedName>
</protein>